<accession>A0A6H1ZDM3</accession>
<evidence type="ECO:0000313" key="2">
    <source>
        <dbReference type="EMBL" id="QJA45638.1"/>
    </source>
</evidence>
<dbReference type="EMBL" id="MT144643">
    <property type="protein sequence ID" value="QJH96211.1"/>
    <property type="molecule type" value="Genomic_DNA"/>
</dbReference>
<name>A0A6H1ZDM3_9ZZZZ</name>
<feature type="region of interest" description="Disordered" evidence="1">
    <location>
        <begin position="243"/>
        <end position="272"/>
    </location>
</feature>
<evidence type="ECO:0000256" key="1">
    <source>
        <dbReference type="SAM" id="MobiDB-lite"/>
    </source>
</evidence>
<dbReference type="AlphaFoldDB" id="A0A6H1ZDM3"/>
<feature type="region of interest" description="Disordered" evidence="1">
    <location>
        <begin position="92"/>
        <end position="153"/>
    </location>
</feature>
<protein>
    <submittedName>
        <fullName evidence="2">Uncharacterized protein</fullName>
    </submittedName>
</protein>
<feature type="compositionally biased region" description="Basic and acidic residues" evidence="1">
    <location>
        <begin position="92"/>
        <end position="129"/>
    </location>
</feature>
<sequence length="272" mass="32014">MSKLPWDKWNYDHWERDMAMHPPEIAGWWSFVLGYLHRSETRGTLTMDMEGWRRIIRGTPEQAQHFIDYLKTHRIADVTICHGNVTVINRRMAREEKKKEDDRLRKQKSRESKQGHADVTGEKKEERGKKKDIKTPPTPQGGVNDDDKKPTAKQRREAMFLEVQEKHYPRNFDRHLSGEISGRTSYVTQLKDHKALGFESEQEFHRHVLGKLEQAKVCAQWQEDEGKRIPGIGKFFKEKRWRGEFQAPNPSPLSEKGQRSAANMQAWLEENE</sequence>
<organism evidence="2">
    <name type="scientific">viral metagenome</name>
    <dbReference type="NCBI Taxonomy" id="1070528"/>
    <lineage>
        <taxon>unclassified sequences</taxon>
        <taxon>metagenomes</taxon>
        <taxon>organismal metagenomes</taxon>
    </lineage>
</organism>
<gene>
    <name evidence="2" type="ORF">TM448A00264_0016</name>
    <name evidence="3" type="ORF">TM448B00655_0014</name>
</gene>
<evidence type="ECO:0000313" key="3">
    <source>
        <dbReference type="EMBL" id="QJH96211.1"/>
    </source>
</evidence>
<reference evidence="2" key="1">
    <citation type="submission" date="2020-03" db="EMBL/GenBank/DDBJ databases">
        <title>The deep terrestrial virosphere.</title>
        <authorList>
            <person name="Holmfeldt K."/>
            <person name="Nilsson E."/>
            <person name="Simone D."/>
            <person name="Lopez-Fernandez M."/>
            <person name="Wu X."/>
            <person name="de Brujin I."/>
            <person name="Lundin D."/>
            <person name="Andersson A."/>
            <person name="Bertilsson S."/>
            <person name="Dopson M."/>
        </authorList>
    </citation>
    <scope>NUCLEOTIDE SEQUENCE</scope>
    <source>
        <strain evidence="2">TM448A00264</strain>
        <strain evidence="3">TM448B00655</strain>
    </source>
</reference>
<proteinExistence type="predicted"/>
<dbReference type="EMBL" id="MT143994">
    <property type="protein sequence ID" value="QJA45638.1"/>
    <property type="molecule type" value="Genomic_DNA"/>
</dbReference>